<dbReference type="Pfam" id="PF00126">
    <property type="entry name" value="HTH_1"/>
    <property type="match status" value="1"/>
</dbReference>
<dbReference type="CDD" id="cd08417">
    <property type="entry name" value="PBP2_Nitroaromatics_like"/>
    <property type="match status" value="1"/>
</dbReference>
<keyword evidence="9" id="KW-1185">Reference proteome</keyword>
<evidence type="ECO:0000256" key="3">
    <source>
        <dbReference type="ARBA" id="ARBA00023015"/>
    </source>
</evidence>
<dbReference type="InterPro" id="IPR050389">
    <property type="entry name" value="LysR-type_TF"/>
</dbReference>
<evidence type="ECO:0000256" key="4">
    <source>
        <dbReference type="ARBA" id="ARBA00023125"/>
    </source>
</evidence>
<comment type="similarity">
    <text evidence="1">Belongs to the LysR transcriptional regulatory family.</text>
</comment>
<dbReference type="SUPFAM" id="SSF46785">
    <property type="entry name" value="Winged helix' DNA-binding domain"/>
    <property type="match status" value="1"/>
</dbReference>
<keyword evidence="5" id="KW-0010">Activator</keyword>
<dbReference type="PRINTS" id="PR00039">
    <property type="entry name" value="HTHLYSR"/>
</dbReference>
<proteinExistence type="inferred from homology"/>
<evidence type="ECO:0000259" key="7">
    <source>
        <dbReference type="PROSITE" id="PS50931"/>
    </source>
</evidence>
<name>A0A1Q9B3E3_9HYPH</name>
<evidence type="ECO:0000313" key="9">
    <source>
        <dbReference type="Proteomes" id="UP000186364"/>
    </source>
</evidence>
<sequence>MKCIIVIMNIPSKHLSGVDLDLLPVLDALLRRRNITHAGRDVGLSQPAMSRALGRLRHLFGDPLLVRQAGGFALTPKADRLAPQVAAALEQVGALFRDVSFDPAVEQRTIRLVAADAQTLLLMPEVMQRLSRAAPGIRLAVEGYGPETIDHMRQGRIDFTFALSSTSLPSGAESMVLGEDRLVLVTRRGHPLAAGPVTAEDYARFPHAVVAIFGDGQSEIDAALAARKLSRRIAISTPHFAAALAVVAATDYVTTMSEALARRFAGPFDLAMTPSPLAPQPLSITLVWNRIRSADPALIWFRDLLRDVADTVYRLPADQKTKA</sequence>
<dbReference type="Gene3D" id="1.10.10.10">
    <property type="entry name" value="Winged helix-like DNA-binding domain superfamily/Winged helix DNA-binding domain"/>
    <property type="match status" value="1"/>
</dbReference>
<protein>
    <submittedName>
        <fullName evidence="8">LysR family transcriptional regulator</fullName>
    </submittedName>
</protein>
<dbReference type="Proteomes" id="UP000186364">
    <property type="component" value="Unassembled WGS sequence"/>
</dbReference>
<dbReference type="AlphaFoldDB" id="A0A1Q9B3E3"/>
<evidence type="ECO:0000256" key="5">
    <source>
        <dbReference type="ARBA" id="ARBA00023159"/>
    </source>
</evidence>
<dbReference type="GO" id="GO:0003700">
    <property type="term" value="F:DNA-binding transcription factor activity"/>
    <property type="evidence" value="ECO:0007669"/>
    <property type="project" value="InterPro"/>
</dbReference>
<accession>A0A1Q9B3E3</accession>
<dbReference type="InterPro" id="IPR005119">
    <property type="entry name" value="LysR_subst-bd"/>
</dbReference>
<dbReference type="PANTHER" id="PTHR30118:SF15">
    <property type="entry name" value="TRANSCRIPTIONAL REGULATORY PROTEIN"/>
    <property type="match status" value="1"/>
</dbReference>
<evidence type="ECO:0000256" key="6">
    <source>
        <dbReference type="ARBA" id="ARBA00023163"/>
    </source>
</evidence>
<dbReference type="PROSITE" id="PS50931">
    <property type="entry name" value="HTH_LYSR"/>
    <property type="match status" value="1"/>
</dbReference>
<keyword evidence="3" id="KW-0805">Transcription regulation</keyword>
<comment type="caution">
    <text evidence="8">The sequence shown here is derived from an EMBL/GenBank/DDBJ whole genome shotgun (WGS) entry which is preliminary data.</text>
</comment>
<reference evidence="8 9" key="1">
    <citation type="submission" date="2016-09" db="EMBL/GenBank/DDBJ databases">
        <title>Rhizobium sp. nov., a novel species isolated from the rice rhizosphere.</title>
        <authorList>
            <person name="Zhao J."/>
            <person name="Zhang X."/>
        </authorList>
    </citation>
    <scope>NUCLEOTIDE SEQUENCE [LARGE SCALE GENOMIC DNA]</scope>
    <source>
        <strain evidence="8 9">1.7048</strain>
    </source>
</reference>
<dbReference type="InterPro" id="IPR036390">
    <property type="entry name" value="WH_DNA-bd_sf"/>
</dbReference>
<evidence type="ECO:0000256" key="1">
    <source>
        <dbReference type="ARBA" id="ARBA00009437"/>
    </source>
</evidence>
<gene>
    <name evidence="8" type="ORF">BJF93_01805</name>
</gene>
<dbReference type="Gene3D" id="3.40.190.10">
    <property type="entry name" value="Periplasmic binding protein-like II"/>
    <property type="match status" value="2"/>
</dbReference>
<evidence type="ECO:0000313" key="8">
    <source>
        <dbReference type="EMBL" id="OLP62553.1"/>
    </source>
</evidence>
<organism evidence="8 9">
    <name type="scientific">Xaviernesmea oryzae</name>
    <dbReference type="NCBI Taxonomy" id="464029"/>
    <lineage>
        <taxon>Bacteria</taxon>
        <taxon>Pseudomonadati</taxon>
        <taxon>Pseudomonadota</taxon>
        <taxon>Alphaproteobacteria</taxon>
        <taxon>Hyphomicrobiales</taxon>
        <taxon>Rhizobiaceae</taxon>
        <taxon>Rhizobium/Agrobacterium group</taxon>
        <taxon>Xaviernesmea</taxon>
    </lineage>
</organism>
<dbReference type="InterPro" id="IPR037402">
    <property type="entry name" value="YidZ_PBP2"/>
</dbReference>
<dbReference type="InterPro" id="IPR000847">
    <property type="entry name" value="LysR_HTH_N"/>
</dbReference>
<dbReference type="InterPro" id="IPR036388">
    <property type="entry name" value="WH-like_DNA-bd_sf"/>
</dbReference>
<evidence type="ECO:0000256" key="2">
    <source>
        <dbReference type="ARBA" id="ARBA00022458"/>
    </source>
</evidence>
<keyword evidence="4" id="KW-0238">DNA-binding</keyword>
<feature type="domain" description="HTH lysR-type" evidence="7">
    <location>
        <begin position="18"/>
        <end position="75"/>
    </location>
</feature>
<dbReference type="SUPFAM" id="SSF53850">
    <property type="entry name" value="Periplasmic binding protein-like II"/>
    <property type="match status" value="1"/>
</dbReference>
<keyword evidence="6" id="KW-0804">Transcription</keyword>
<keyword evidence="2" id="KW-0536">Nodulation</keyword>
<dbReference type="OrthoDB" id="8455878at2"/>
<dbReference type="PANTHER" id="PTHR30118">
    <property type="entry name" value="HTH-TYPE TRANSCRIPTIONAL REGULATOR LEUO-RELATED"/>
    <property type="match status" value="1"/>
</dbReference>
<dbReference type="Pfam" id="PF03466">
    <property type="entry name" value="LysR_substrate"/>
    <property type="match status" value="1"/>
</dbReference>
<dbReference type="GO" id="GO:0003677">
    <property type="term" value="F:DNA binding"/>
    <property type="evidence" value="ECO:0007669"/>
    <property type="project" value="UniProtKB-KW"/>
</dbReference>
<dbReference type="EMBL" id="MKIP01000024">
    <property type="protein sequence ID" value="OLP62553.1"/>
    <property type="molecule type" value="Genomic_DNA"/>
</dbReference>